<organism evidence="1 2">
    <name type="scientific">Daphnia magna</name>
    <dbReference type="NCBI Taxonomy" id="35525"/>
    <lineage>
        <taxon>Eukaryota</taxon>
        <taxon>Metazoa</taxon>
        <taxon>Ecdysozoa</taxon>
        <taxon>Arthropoda</taxon>
        <taxon>Crustacea</taxon>
        <taxon>Branchiopoda</taxon>
        <taxon>Diplostraca</taxon>
        <taxon>Cladocera</taxon>
        <taxon>Anomopoda</taxon>
        <taxon>Daphniidae</taxon>
        <taxon>Daphnia</taxon>
    </lineage>
</organism>
<keyword evidence="2" id="KW-1185">Reference proteome</keyword>
<dbReference type="InterPro" id="IPR011011">
    <property type="entry name" value="Znf_FYVE_PHD"/>
</dbReference>
<name>A0ABR0A7Z1_9CRUS</name>
<sequence length="86" mass="10215">MSPFPKTTEKVKSTKIFCHCRLVKYDPLNDNPDWPSNKKKEKRLKNLDPDASKKAKFESKWNYIQCSNTACKQWYHWGCEEVSDED</sequence>
<dbReference type="InterPro" id="IPR013083">
    <property type="entry name" value="Znf_RING/FYVE/PHD"/>
</dbReference>
<evidence type="ECO:0000313" key="2">
    <source>
        <dbReference type="Proteomes" id="UP001234178"/>
    </source>
</evidence>
<dbReference type="EMBL" id="JAOYFB010000036">
    <property type="protein sequence ID" value="KAK4021241.1"/>
    <property type="molecule type" value="Genomic_DNA"/>
</dbReference>
<proteinExistence type="predicted"/>
<dbReference type="Proteomes" id="UP001234178">
    <property type="component" value="Unassembled WGS sequence"/>
</dbReference>
<evidence type="ECO:0000313" key="1">
    <source>
        <dbReference type="EMBL" id="KAK4021241.1"/>
    </source>
</evidence>
<gene>
    <name evidence="1" type="ORF">OUZ56_003160</name>
</gene>
<accession>A0ABR0A7Z1</accession>
<protein>
    <submittedName>
        <fullName evidence="1">Uncharacterized protein</fullName>
    </submittedName>
</protein>
<comment type="caution">
    <text evidence="1">The sequence shown here is derived from an EMBL/GenBank/DDBJ whole genome shotgun (WGS) entry which is preliminary data.</text>
</comment>
<dbReference type="Gene3D" id="3.30.40.10">
    <property type="entry name" value="Zinc/RING finger domain, C3HC4 (zinc finger)"/>
    <property type="match status" value="1"/>
</dbReference>
<reference evidence="1 2" key="1">
    <citation type="journal article" date="2023" name="Nucleic Acids Res.">
        <title>The hologenome of Daphnia magna reveals possible DNA methylation and microbiome-mediated evolution of the host genome.</title>
        <authorList>
            <person name="Chaturvedi A."/>
            <person name="Li X."/>
            <person name="Dhandapani V."/>
            <person name="Marshall H."/>
            <person name="Kissane S."/>
            <person name="Cuenca-Cambronero M."/>
            <person name="Asole G."/>
            <person name="Calvet F."/>
            <person name="Ruiz-Romero M."/>
            <person name="Marangio P."/>
            <person name="Guigo R."/>
            <person name="Rago D."/>
            <person name="Mirbahai L."/>
            <person name="Eastwood N."/>
            <person name="Colbourne J.K."/>
            <person name="Zhou J."/>
            <person name="Mallon E."/>
            <person name="Orsini L."/>
        </authorList>
    </citation>
    <scope>NUCLEOTIDE SEQUENCE [LARGE SCALE GENOMIC DNA]</scope>
    <source>
        <strain evidence="1">LRV0_1</strain>
    </source>
</reference>
<dbReference type="SUPFAM" id="SSF57903">
    <property type="entry name" value="FYVE/PHD zinc finger"/>
    <property type="match status" value="1"/>
</dbReference>